<dbReference type="InterPro" id="IPR029069">
    <property type="entry name" value="HotDog_dom_sf"/>
</dbReference>
<dbReference type="InterPro" id="IPR049450">
    <property type="entry name" value="ACOT8-like_C"/>
</dbReference>
<reference evidence="3" key="2">
    <citation type="submission" date="2025-08" db="UniProtKB">
        <authorList>
            <consortium name="RefSeq"/>
        </authorList>
    </citation>
    <scope>IDENTIFICATION</scope>
</reference>
<dbReference type="InterPro" id="IPR052389">
    <property type="entry name" value="Sec_Metab_Biosynth-Assoc"/>
</dbReference>
<evidence type="ECO:0008006" key="4">
    <source>
        <dbReference type="Google" id="ProtNLM"/>
    </source>
</evidence>
<sequence>MGRDLSNPRAFKVVKKGLPPLVPVLASQALKFSPNPLSPLSLSDQTIPLSLSTYILLDGYTCTRARMSSRARPNLLDVVSSLSSVPGTRNQYAVKITRDWCTQHSVLGGFSTALMLAAGQRFLDQELGVGRYPDPVHAFVQFLHMVHPGPSIITCTLLRVSKKQSVLQVELARASKPGEDSDSYPTTTLGIFTYGDISKENGLSQETRPVITRPPPDRLTECVTIDDPVVSSTPVTAKMNWVAPRSPQGLWGHRLGGHNREVWLSFRDGSKLSDVLHLAYLSDLPPATHIPDFYAKYAISTLCLSIEFKRRPDPSTDWVMVRSNSNKVSNGRYDAALQLLDERGNLLALSNHVVFTSDLKPRPARL</sequence>
<accession>A0AAJ8BM65</accession>
<dbReference type="InterPro" id="IPR042171">
    <property type="entry name" value="Acyl-CoA_hotdog"/>
</dbReference>
<evidence type="ECO:0000259" key="2">
    <source>
        <dbReference type="Pfam" id="PF20789"/>
    </source>
</evidence>
<evidence type="ECO:0000313" key="3">
    <source>
        <dbReference type="RefSeq" id="XP_059599669.1"/>
    </source>
</evidence>
<organism evidence="3">
    <name type="scientific">Aspergillus niger</name>
    <dbReference type="NCBI Taxonomy" id="5061"/>
    <lineage>
        <taxon>Eukaryota</taxon>
        <taxon>Fungi</taxon>
        <taxon>Dikarya</taxon>
        <taxon>Ascomycota</taxon>
        <taxon>Pezizomycotina</taxon>
        <taxon>Eurotiomycetes</taxon>
        <taxon>Eurotiomycetidae</taxon>
        <taxon>Eurotiales</taxon>
        <taxon>Aspergillaceae</taxon>
        <taxon>Aspergillus</taxon>
        <taxon>Aspergillus subgen. Circumdati</taxon>
    </lineage>
</organism>
<dbReference type="PANTHER" id="PTHR38110">
    <property type="entry name" value="CHROMOSOME 23, WHOLE GENOME SHOTGUN SEQUENCE"/>
    <property type="match status" value="1"/>
</dbReference>
<dbReference type="InterPro" id="IPR049449">
    <property type="entry name" value="TesB_ACOT8-like_N"/>
</dbReference>
<proteinExistence type="predicted"/>
<dbReference type="SUPFAM" id="SSF54637">
    <property type="entry name" value="Thioesterase/thiol ester dehydrase-isomerase"/>
    <property type="match status" value="1"/>
</dbReference>
<dbReference type="AlphaFoldDB" id="A0AAJ8BM65"/>
<dbReference type="GeneID" id="4978265"/>
<dbReference type="Gene3D" id="2.40.160.210">
    <property type="entry name" value="Acyl-CoA thioesterase, double hotdog domain"/>
    <property type="match status" value="1"/>
</dbReference>
<dbReference type="Pfam" id="PF20789">
    <property type="entry name" value="4HBT_3C"/>
    <property type="match status" value="1"/>
</dbReference>
<dbReference type="PANTHER" id="PTHR38110:SF4">
    <property type="entry name" value="THIOESTERASE-LIKE SUPERFAMILY-DOMAIN-CONTAINING PROTEIN"/>
    <property type="match status" value="1"/>
</dbReference>
<evidence type="ECO:0000259" key="1">
    <source>
        <dbReference type="Pfam" id="PF13622"/>
    </source>
</evidence>
<dbReference type="KEGG" id="ang:An01g05850"/>
<name>A0AAJ8BM65_ASPNG</name>
<protein>
    <recommendedName>
        <fullName evidence="4">Thioesterase-like superfamily-domain-containing protein</fullName>
    </recommendedName>
</protein>
<feature type="domain" description="Acyl-CoA thioesterase-like C-terminal" evidence="2">
    <location>
        <begin position="222"/>
        <end position="355"/>
    </location>
</feature>
<gene>
    <name evidence="3" type="ORF">An01g05850</name>
</gene>
<dbReference type="RefSeq" id="XP_059599669.1">
    <property type="nucleotide sequence ID" value="XM_059748384.1"/>
</dbReference>
<reference evidence="3" key="1">
    <citation type="submission" date="2025-02" db="EMBL/GenBank/DDBJ databases">
        <authorList>
            <consortium name="NCBI Genome Project"/>
        </authorList>
    </citation>
    <scope>NUCLEOTIDE SEQUENCE</scope>
</reference>
<feature type="domain" description="Acyl-CoA thioesterase-like N-terminal HotDog" evidence="1">
    <location>
        <begin position="98"/>
        <end position="173"/>
    </location>
</feature>
<dbReference type="Pfam" id="PF13622">
    <property type="entry name" value="4HBT_3"/>
    <property type="match status" value="1"/>
</dbReference>